<evidence type="ECO:0000313" key="3">
    <source>
        <dbReference type="EMBL" id="MCK8624838.1"/>
    </source>
</evidence>
<evidence type="ECO:0000259" key="2">
    <source>
        <dbReference type="PROSITE" id="PS51192"/>
    </source>
</evidence>
<proteinExistence type="predicted"/>
<feature type="coiled-coil region" evidence="1">
    <location>
        <begin position="671"/>
        <end position="706"/>
    </location>
</feature>
<organism evidence="3 4">
    <name type="scientific">Apilactobacillus xinyiensis</name>
    <dbReference type="NCBI Taxonomy" id="2841032"/>
    <lineage>
        <taxon>Bacteria</taxon>
        <taxon>Bacillati</taxon>
        <taxon>Bacillota</taxon>
        <taxon>Bacilli</taxon>
        <taxon>Lactobacillales</taxon>
        <taxon>Lactobacillaceae</taxon>
        <taxon>Apilactobacillus</taxon>
    </lineage>
</organism>
<dbReference type="Gene3D" id="3.40.50.300">
    <property type="entry name" value="P-loop containing nucleotide triphosphate hydrolases"/>
    <property type="match status" value="1"/>
</dbReference>
<dbReference type="InterPro" id="IPR011639">
    <property type="entry name" value="MethylTrfase_TaqI-like_dom"/>
</dbReference>
<protein>
    <submittedName>
        <fullName evidence="3">Eco57I restriction-modification methylase domain-containing protein</fullName>
    </submittedName>
</protein>
<gene>
    <name evidence="3" type="ORF">LNP07_04835</name>
</gene>
<feature type="domain" description="Helicase ATP-binding" evidence="2">
    <location>
        <begin position="162"/>
        <end position="332"/>
    </location>
</feature>
<dbReference type="Pfam" id="PF07669">
    <property type="entry name" value="Eco57I"/>
    <property type="match status" value="1"/>
</dbReference>
<dbReference type="EMBL" id="JAJIAO010000004">
    <property type="protein sequence ID" value="MCK8624838.1"/>
    <property type="molecule type" value="Genomic_DNA"/>
</dbReference>
<reference evidence="3 4" key="1">
    <citation type="submission" date="2021-11" db="EMBL/GenBank/DDBJ databases">
        <title>Comparative genomics of bee honey and flower isolates.</title>
        <authorList>
            <person name="Bechtner J.D."/>
            <person name="Gallus M.K."/>
            <person name="Ehrmann M."/>
        </authorList>
    </citation>
    <scope>NUCLEOTIDE SEQUENCE [LARGE SCALE GENOMIC DNA]</scope>
    <source>
        <strain evidence="3 4">M161</strain>
    </source>
</reference>
<dbReference type="GO" id="GO:0032259">
    <property type="term" value="P:methylation"/>
    <property type="evidence" value="ECO:0007669"/>
    <property type="project" value="UniProtKB-KW"/>
</dbReference>
<comment type="caution">
    <text evidence="3">The sequence shown here is derived from an EMBL/GenBank/DDBJ whole genome shotgun (WGS) entry which is preliminary data.</text>
</comment>
<sequence>MIINSTEKSKFLFGTMKRKIIYVYKKDYTEENGFLKVGDTSVDDGNFDFSDNSSYLKKAAFKRIREYEKTSPITVLYVTLAIDKNNNGFRDYKVHEVLERSGIKKLTKGKSQEWFKTNIQNIKLAIKAVKNNKNEIDAKDNISESERITFRPNQIECIKQTIKVFKRKNDMLWNAKMRFGKTLTALQVIKELNFKKTLILTHRPIVDEQWFTDFHKIFKPKDNYIYISKKLGEKVNELSSDKSFIFFASMQDLRGSSIINSKNGLDKNLDIFSVDWDLIILDEAQEGTTTILGEKVLNQLTNLHTKVLKLSGTPFNLIGEYDSSQIYTWDYVMEQEAKENWDIYHSGDSNPYSSLPKMEMFVYKLGKIFTKKEFIDLENKSFNFAEFFRTDIKGNFIYKEYVWSFLNLISRKDKYIRYKSNMPFSTEKYRKALRHTLWTMPNIKSAIALEKLLKIHSVFKKYKIANLVNDDNNNSDLSKIENAITDNPEDNFSITLTVRRGTVGVTVKEWTGILVLNNTESANNYLQSIFRIQSPYNNNGFQKSKSYVFDFAPDRTLKMVAEAGELSPKNNSTIDVSQEDKMKKLLNFLPIIGIDGNKMKHYDVRSMITQLKRSQAERAVMHGFDDDSIYNDSLFEVNYSDLKKFKTLGNLIGRKNETKKLNNFRINKNGLKDVQKKLKKNKNQKIKKSKEEIDALKQINEMKKNRKKLIQILRGISIRIPLMIYGMKSDLNENITIDKFVQEIDDESWKEFMPMGVTKSIFNDFKKYYDDFVFIEAGYRIRSAAISADKLSFEERIDKIASIFSAFRNPDKETVLTPWRVVNIQLGRVIGGYNFYNKNYPIEPISNQKIRYINNGTITKKTFNDSSKIIDINSKTGLYLLYVAFNIYKKRWNKESPKWRKSEWIQRDKQLWQDVLNKNIFAITKTPMAKTITYRTLNGYSINNSFKKNLVYINELTNKIRNDVSKTKNEILQKFGDKNMKFDMIVGNPPYQESDKDDGKGSSKPLYNLFIDLSRKMNPENICLITPSVWFLGGKGLNSFRKSMLEDKHFERFDNYITSKDIFTNVNLRGGVNYFLWNKNYDNRNNGVLVTEYKQNKEISKKIREFNIEGLNLFISDNVGFSIIKKFIKNGTIDINYNSSKKNLAHYVSERNPFGYRTNFNDFEEENKNKNQFKLYKSKGKFGFINAKELKKGNELINKIKVITPFANNIGTDLNDDNLNTQIIGPNEIVTETYLVIGAHLDLDYECAENIEKYLKTKFVRYLISLAKANQNGTRQTYRFVPIQDFTKNSDINWNNNISLINNQLYRKYNINESESKYINKQIK</sequence>
<accession>A0ABT0I294</accession>
<dbReference type="SUPFAM" id="SSF52540">
    <property type="entry name" value="P-loop containing nucleoside triphosphate hydrolases"/>
    <property type="match status" value="1"/>
</dbReference>
<dbReference type="InterPro" id="IPR027417">
    <property type="entry name" value="P-loop_NTPase"/>
</dbReference>
<dbReference type="GO" id="GO:0008168">
    <property type="term" value="F:methyltransferase activity"/>
    <property type="evidence" value="ECO:0007669"/>
    <property type="project" value="UniProtKB-KW"/>
</dbReference>
<keyword evidence="3" id="KW-0489">Methyltransferase</keyword>
<keyword evidence="4" id="KW-1185">Reference proteome</keyword>
<dbReference type="PROSITE" id="PS51192">
    <property type="entry name" value="HELICASE_ATP_BIND_1"/>
    <property type="match status" value="1"/>
</dbReference>
<dbReference type="PROSITE" id="PS00092">
    <property type="entry name" value="N6_MTASE"/>
    <property type="match status" value="1"/>
</dbReference>
<dbReference type="SUPFAM" id="SSF53335">
    <property type="entry name" value="S-adenosyl-L-methionine-dependent methyltransferases"/>
    <property type="match status" value="1"/>
</dbReference>
<dbReference type="InterPro" id="IPR006935">
    <property type="entry name" value="Helicase/UvrB_N"/>
</dbReference>
<dbReference type="InterPro" id="IPR014001">
    <property type="entry name" value="Helicase_ATP-bd"/>
</dbReference>
<dbReference type="Pfam" id="PF04851">
    <property type="entry name" value="ResIII"/>
    <property type="match status" value="1"/>
</dbReference>
<keyword evidence="1" id="KW-0175">Coiled coil</keyword>
<evidence type="ECO:0000313" key="4">
    <source>
        <dbReference type="Proteomes" id="UP001522905"/>
    </source>
</evidence>
<dbReference type="SMART" id="SM00487">
    <property type="entry name" value="DEXDc"/>
    <property type="match status" value="1"/>
</dbReference>
<keyword evidence="3" id="KW-0808">Transferase</keyword>
<evidence type="ECO:0000256" key="1">
    <source>
        <dbReference type="SAM" id="Coils"/>
    </source>
</evidence>
<dbReference type="Proteomes" id="UP001522905">
    <property type="component" value="Unassembled WGS sequence"/>
</dbReference>
<name>A0ABT0I294_9LACO</name>
<dbReference type="Gene3D" id="3.40.50.150">
    <property type="entry name" value="Vaccinia Virus protein VP39"/>
    <property type="match status" value="1"/>
</dbReference>
<dbReference type="RefSeq" id="WP_248601728.1">
    <property type="nucleotide sequence ID" value="NZ_JAJIAO010000004.1"/>
</dbReference>
<dbReference type="InterPro" id="IPR029063">
    <property type="entry name" value="SAM-dependent_MTases_sf"/>
</dbReference>
<dbReference type="InterPro" id="IPR002052">
    <property type="entry name" value="DNA_methylase_N6_adenine_CS"/>
</dbReference>